<dbReference type="Proteomes" id="UP001056455">
    <property type="component" value="Chromosome"/>
</dbReference>
<proteinExistence type="predicted"/>
<sequence>MKPMMRTRRSTVALAATALVLTLAACGSEEAPEVVEGSSAAEGSSAEAAAAETGATGGSVEQDAADETDGGETDGGETDGGEAGGGEVGGDVEAARAGLARYLEANKPETPTTSTDIPGCPVLEVSVLEERMAEVGLADTTLEGWATEIEWNEYEDISPDLMGVACGGDSDGNPHDSDFGTAGGMVAVDLSGHTDFATFLGDLGLSADGDVSGDTVTICPETGFCTSLWHSDGLVIGVTLMADGVDEETAGALLEASLPDALTTLANN</sequence>
<organism evidence="3 4">
    <name type="scientific">Ornithinimicrobium faecis</name>
    <dbReference type="NCBI Taxonomy" id="2934158"/>
    <lineage>
        <taxon>Bacteria</taxon>
        <taxon>Bacillati</taxon>
        <taxon>Actinomycetota</taxon>
        <taxon>Actinomycetes</taxon>
        <taxon>Micrococcales</taxon>
        <taxon>Ornithinimicrobiaceae</taxon>
        <taxon>Ornithinimicrobium</taxon>
    </lineage>
</organism>
<evidence type="ECO:0008006" key="5">
    <source>
        <dbReference type="Google" id="ProtNLM"/>
    </source>
</evidence>
<dbReference type="RefSeq" id="WP_252594023.1">
    <property type="nucleotide sequence ID" value="NZ_CP099489.1"/>
</dbReference>
<feature type="region of interest" description="Disordered" evidence="1">
    <location>
        <begin position="28"/>
        <end position="90"/>
    </location>
</feature>
<protein>
    <recommendedName>
        <fullName evidence="5">Lipoprotein</fullName>
    </recommendedName>
</protein>
<accession>A0ABY4YV88</accession>
<keyword evidence="2" id="KW-0732">Signal</keyword>
<evidence type="ECO:0000313" key="3">
    <source>
        <dbReference type="EMBL" id="USQ80648.1"/>
    </source>
</evidence>
<gene>
    <name evidence="3" type="ORF">NF556_03025</name>
</gene>
<evidence type="ECO:0000256" key="2">
    <source>
        <dbReference type="SAM" id="SignalP"/>
    </source>
</evidence>
<name>A0ABY4YV88_9MICO</name>
<feature type="compositionally biased region" description="Low complexity" evidence="1">
    <location>
        <begin position="34"/>
        <end position="61"/>
    </location>
</feature>
<feature type="compositionally biased region" description="Acidic residues" evidence="1">
    <location>
        <begin position="63"/>
        <end position="80"/>
    </location>
</feature>
<feature type="chain" id="PRO_5046840086" description="Lipoprotein" evidence="2">
    <location>
        <begin position="25"/>
        <end position="268"/>
    </location>
</feature>
<evidence type="ECO:0000313" key="4">
    <source>
        <dbReference type="Proteomes" id="UP001056455"/>
    </source>
</evidence>
<evidence type="ECO:0000256" key="1">
    <source>
        <dbReference type="SAM" id="MobiDB-lite"/>
    </source>
</evidence>
<feature type="signal peptide" evidence="2">
    <location>
        <begin position="1"/>
        <end position="24"/>
    </location>
</feature>
<reference evidence="3" key="1">
    <citation type="submission" date="2022-06" db="EMBL/GenBank/DDBJ databases">
        <title>Ornithinimicrobium HY1793.</title>
        <authorList>
            <person name="Huang Y."/>
        </authorList>
    </citation>
    <scope>NUCLEOTIDE SEQUENCE</scope>
    <source>
        <strain evidence="3">HY1793</strain>
    </source>
</reference>
<keyword evidence="4" id="KW-1185">Reference proteome</keyword>
<dbReference type="PROSITE" id="PS51257">
    <property type="entry name" value="PROKAR_LIPOPROTEIN"/>
    <property type="match status" value="1"/>
</dbReference>
<dbReference type="EMBL" id="CP099489">
    <property type="protein sequence ID" value="USQ80648.1"/>
    <property type="molecule type" value="Genomic_DNA"/>
</dbReference>